<evidence type="ECO:0000313" key="2">
    <source>
        <dbReference type="EMBL" id="CAH2002441.1"/>
    </source>
</evidence>
<feature type="region of interest" description="Disordered" evidence="1">
    <location>
        <begin position="85"/>
        <end position="105"/>
    </location>
</feature>
<feature type="region of interest" description="Disordered" evidence="1">
    <location>
        <begin position="1"/>
        <end position="27"/>
    </location>
</feature>
<comment type="caution">
    <text evidence="2">The sequence shown here is derived from an EMBL/GenBank/DDBJ whole genome shotgun (WGS) entry which is preliminary data.</text>
</comment>
<gene>
    <name evidence="2" type="ORF">ACAOBT_LOCUS26793</name>
</gene>
<sequence length="105" mass="12525">MKKANQPVRLNTMKQQKRYEEQVNKELDSKNQVHGVNERWNKIKKAMNKAATSIDSKIIKKMSWFDDECKAELQKRNEVRLNAIKEIQKNPEKNTQNKGKKQKHY</sequence>
<reference evidence="2" key="1">
    <citation type="submission" date="2022-03" db="EMBL/GenBank/DDBJ databases">
        <authorList>
            <person name="Sayadi A."/>
        </authorList>
    </citation>
    <scope>NUCLEOTIDE SEQUENCE</scope>
</reference>
<accession>A0A9P0LSQ1</accession>
<evidence type="ECO:0000256" key="1">
    <source>
        <dbReference type="SAM" id="MobiDB-lite"/>
    </source>
</evidence>
<keyword evidence="3" id="KW-1185">Reference proteome</keyword>
<organism evidence="2 3">
    <name type="scientific">Acanthoscelides obtectus</name>
    <name type="common">Bean weevil</name>
    <name type="synonym">Bruchus obtectus</name>
    <dbReference type="NCBI Taxonomy" id="200917"/>
    <lineage>
        <taxon>Eukaryota</taxon>
        <taxon>Metazoa</taxon>
        <taxon>Ecdysozoa</taxon>
        <taxon>Arthropoda</taxon>
        <taxon>Hexapoda</taxon>
        <taxon>Insecta</taxon>
        <taxon>Pterygota</taxon>
        <taxon>Neoptera</taxon>
        <taxon>Endopterygota</taxon>
        <taxon>Coleoptera</taxon>
        <taxon>Polyphaga</taxon>
        <taxon>Cucujiformia</taxon>
        <taxon>Chrysomeloidea</taxon>
        <taxon>Chrysomelidae</taxon>
        <taxon>Bruchinae</taxon>
        <taxon>Bruchini</taxon>
        <taxon>Acanthoscelides</taxon>
    </lineage>
</organism>
<dbReference type="Proteomes" id="UP001152888">
    <property type="component" value="Unassembled WGS sequence"/>
</dbReference>
<feature type="compositionally biased region" description="Basic and acidic residues" evidence="1">
    <location>
        <begin position="17"/>
        <end position="27"/>
    </location>
</feature>
<dbReference type="OrthoDB" id="6781251at2759"/>
<evidence type="ECO:0000313" key="3">
    <source>
        <dbReference type="Proteomes" id="UP001152888"/>
    </source>
</evidence>
<protein>
    <submittedName>
        <fullName evidence="2">Uncharacterized protein</fullName>
    </submittedName>
</protein>
<name>A0A9P0LSQ1_ACAOB</name>
<proteinExistence type="predicted"/>
<dbReference type="AlphaFoldDB" id="A0A9P0LSQ1"/>
<dbReference type="EMBL" id="CAKOFQ010007495">
    <property type="protein sequence ID" value="CAH2002441.1"/>
    <property type="molecule type" value="Genomic_DNA"/>
</dbReference>